<gene>
    <name evidence="8" type="ORF">QFZ36_003632</name>
</gene>
<evidence type="ECO:0000256" key="1">
    <source>
        <dbReference type="ARBA" id="ARBA00004141"/>
    </source>
</evidence>
<feature type="compositionally biased region" description="Low complexity" evidence="5">
    <location>
        <begin position="65"/>
        <end position="84"/>
    </location>
</feature>
<evidence type="ECO:0000313" key="9">
    <source>
        <dbReference type="Proteomes" id="UP001236806"/>
    </source>
</evidence>
<keyword evidence="2 6" id="KW-0812">Transmembrane</keyword>
<keyword evidence="9" id="KW-1185">Reference proteome</keyword>
<dbReference type="Proteomes" id="UP001236806">
    <property type="component" value="Unassembled WGS sequence"/>
</dbReference>
<sequence>MTQSNAEQPAEQPEPHALGSEQSAAHDSNQPAWNSTAQIAAPEASHLQSFDPPQLPMPPQPLSFPAPAAQYQQQPPAAPQYQNYPPAPPQYQAPAAQQHFPGQYPQMSQQPPMPNPAYGYPQPKSKLAAGLLGIFLGGLGIHRFYLGYTTIGVIQIILTVLLGIFTFGLVGLWGLIEGIMILAGASYFQRDANGIPLRE</sequence>
<evidence type="ECO:0000256" key="6">
    <source>
        <dbReference type="SAM" id="Phobius"/>
    </source>
</evidence>
<keyword evidence="3 6" id="KW-1133">Transmembrane helix</keyword>
<evidence type="ECO:0000256" key="5">
    <source>
        <dbReference type="SAM" id="MobiDB-lite"/>
    </source>
</evidence>
<feature type="compositionally biased region" description="Pro residues" evidence="5">
    <location>
        <begin position="53"/>
        <end position="64"/>
    </location>
</feature>
<dbReference type="InterPro" id="IPR007829">
    <property type="entry name" value="TM2"/>
</dbReference>
<dbReference type="Pfam" id="PF05154">
    <property type="entry name" value="TM2"/>
    <property type="match status" value="1"/>
</dbReference>
<feature type="compositionally biased region" description="Polar residues" evidence="5">
    <location>
        <begin position="20"/>
        <end position="38"/>
    </location>
</feature>
<evidence type="ECO:0000256" key="3">
    <source>
        <dbReference type="ARBA" id="ARBA00022989"/>
    </source>
</evidence>
<evidence type="ECO:0000259" key="7">
    <source>
        <dbReference type="Pfam" id="PF05154"/>
    </source>
</evidence>
<comment type="subcellular location">
    <subcellularLocation>
        <location evidence="1">Membrane</location>
        <topology evidence="1">Multi-pass membrane protein</topology>
    </subcellularLocation>
</comment>
<keyword evidence="4 6" id="KW-0472">Membrane</keyword>
<name>A0ABU0PS56_9MICC</name>
<feature type="transmembrane region" description="Helical" evidence="6">
    <location>
        <begin position="127"/>
        <end position="146"/>
    </location>
</feature>
<organism evidence="8 9">
    <name type="scientific">Pseudarthrobacter siccitolerans</name>
    <dbReference type="NCBI Taxonomy" id="861266"/>
    <lineage>
        <taxon>Bacteria</taxon>
        <taxon>Bacillati</taxon>
        <taxon>Actinomycetota</taxon>
        <taxon>Actinomycetes</taxon>
        <taxon>Micrococcales</taxon>
        <taxon>Micrococcaceae</taxon>
        <taxon>Pseudarthrobacter</taxon>
    </lineage>
</organism>
<evidence type="ECO:0000313" key="8">
    <source>
        <dbReference type="EMBL" id="MDQ0676071.1"/>
    </source>
</evidence>
<evidence type="ECO:0000256" key="4">
    <source>
        <dbReference type="ARBA" id="ARBA00023136"/>
    </source>
</evidence>
<feature type="domain" description="TM2" evidence="7">
    <location>
        <begin position="122"/>
        <end position="178"/>
    </location>
</feature>
<evidence type="ECO:0000256" key="2">
    <source>
        <dbReference type="ARBA" id="ARBA00022692"/>
    </source>
</evidence>
<reference evidence="8 9" key="1">
    <citation type="submission" date="2023-07" db="EMBL/GenBank/DDBJ databases">
        <title>Comparative genomics of wheat-associated soil bacteria to identify genetic determinants of phenazine resistance.</title>
        <authorList>
            <person name="Mouncey N."/>
        </authorList>
    </citation>
    <scope>NUCLEOTIDE SEQUENCE [LARGE SCALE GENOMIC DNA]</scope>
    <source>
        <strain evidence="8 9">W1I3</strain>
    </source>
</reference>
<dbReference type="EMBL" id="JAUSXB010000001">
    <property type="protein sequence ID" value="MDQ0676071.1"/>
    <property type="molecule type" value="Genomic_DNA"/>
</dbReference>
<protein>
    <submittedName>
        <fullName evidence="8">TM2 domain-containing membrane protein YozV</fullName>
    </submittedName>
</protein>
<feature type="region of interest" description="Disordered" evidence="5">
    <location>
        <begin position="1"/>
        <end position="94"/>
    </location>
</feature>
<proteinExistence type="predicted"/>
<feature type="transmembrane region" description="Helical" evidence="6">
    <location>
        <begin position="152"/>
        <end position="176"/>
    </location>
</feature>
<accession>A0ABU0PS56</accession>
<comment type="caution">
    <text evidence="8">The sequence shown here is derived from an EMBL/GenBank/DDBJ whole genome shotgun (WGS) entry which is preliminary data.</text>
</comment>